<evidence type="ECO:0000256" key="1">
    <source>
        <dbReference type="SAM" id="MobiDB-lite"/>
    </source>
</evidence>
<gene>
    <name evidence="2" type="ORF">BN77_3144</name>
</gene>
<accession>K0PX75</accession>
<comment type="caution">
    <text evidence="2">The sequence shown here is derived from an EMBL/GenBank/DDBJ whole genome shotgun (WGS) entry which is preliminary data.</text>
</comment>
<feature type="region of interest" description="Disordered" evidence="1">
    <location>
        <begin position="44"/>
        <end position="64"/>
    </location>
</feature>
<evidence type="ECO:0000313" key="2">
    <source>
        <dbReference type="EMBL" id="CCM75957.1"/>
    </source>
</evidence>
<proteinExistence type="predicted"/>
<dbReference type="AlphaFoldDB" id="K0PX75"/>
<sequence length="64" mass="7415">MHFQHCGTIHVHGLSICELLLSSYNFNILRVRAAYAAKISVRNRKNSEKNTHIQPMRARGVRLR</sequence>
<dbReference type="STRING" id="1211777.BN77_3144"/>
<dbReference type="HOGENOM" id="CLU_2864773_0_0_5"/>
<keyword evidence="3" id="KW-1185">Reference proteome</keyword>
<dbReference type="EMBL" id="CANI01000020">
    <property type="protein sequence ID" value="CCM75957.1"/>
    <property type="molecule type" value="Genomic_DNA"/>
</dbReference>
<organism evidence="2 3">
    <name type="scientific">Rhizobium mesoamericanum STM3625</name>
    <dbReference type="NCBI Taxonomy" id="1211777"/>
    <lineage>
        <taxon>Bacteria</taxon>
        <taxon>Pseudomonadati</taxon>
        <taxon>Pseudomonadota</taxon>
        <taxon>Alphaproteobacteria</taxon>
        <taxon>Hyphomicrobiales</taxon>
        <taxon>Rhizobiaceae</taxon>
        <taxon>Rhizobium/Agrobacterium group</taxon>
        <taxon>Rhizobium</taxon>
    </lineage>
</organism>
<reference evidence="2 3" key="1">
    <citation type="journal article" date="2013" name="Genome Announc.">
        <title>Draft Genome Sequence of Rhizobium mesoamericanum STM3625, a Nitrogen-Fixing Symbiont of Mimosa pudica Isolated in French Guiana (South America).</title>
        <authorList>
            <person name="Moulin L."/>
            <person name="Mornico D."/>
            <person name="Melkonian R."/>
            <person name="Klonowska A."/>
        </authorList>
    </citation>
    <scope>NUCLEOTIDE SEQUENCE [LARGE SCALE GENOMIC DNA]</scope>
    <source>
        <strain evidence="2 3">STM3625</strain>
    </source>
</reference>
<name>K0PX75_9HYPH</name>
<dbReference type="Proteomes" id="UP000009319">
    <property type="component" value="Unassembled WGS sequence"/>
</dbReference>
<protein>
    <submittedName>
        <fullName evidence="2">Uncharacterized protein</fullName>
    </submittedName>
</protein>
<evidence type="ECO:0000313" key="3">
    <source>
        <dbReference type="Proteomes" id="UP000009319"/>
    </source>
</evidence>